<dbReference type="InterPro" id="IPR000235">
    <property type="entry name" value="Ribosomal_uS7"/>
</dbReference>
<organism evidence="4">
    <name type="scientific">Phaeophyceae sp</name>
    <dbReference type="NCBI Taxonomy" id="2249243"/>
    <lineage>
        <taxon>Eukaryota</taxon>
        <taxon>Sar</taxon>
        <taxon>Stramenopiles</taxon>
        <taxon>Ochrophyta</taxon>
        <taxon>PX clade</taxon>
        <taxon>Phaeophyceae</taxon>
    </lineage>
</organism>
<keyword evidence="4" id="KW-0934">Plastid</keyword>
<evidence type="ECO:0000256" key="2">
    <source>
        <dbReference type="RuleBase" id="RU003620"/>
    </source>
</evidence>
<evidence type="ECO:0000259" key="3">
    <source>
        <dbReference type="Pfam" id="PF00177"/>
    </source>
</evidence>
<keyword evidence="2" id="KW-0699">rRNA-binding</keyword>
<gene>
    <name evidence="4" type="primary">rps7</name>
</gene>
<geneLocation type="plastid" evidence="4"/>
<dbReference type="Pfam" id="PF00177">
    <property type="entry name" value="Ribosomal_S7"/>
    <property type="match status" value="1"/>
</dbReference>
<dbReference type="EMBL" id="MW266086">
    <property type="protein sequence ID" value="QSV12708.1"/>
    <property type="molecule type" value="Genomic_DNA"/>
</dbReference>
<dbReference type="InterPro" id="IPR020606">
    <property type="entry name" value="Ribosomal_uS7_CS"/>
</dbReference>
<reference evidence="4" key="1">
    <citation type="journal article" date="2021" name="Eur. J. Phycol.">
        <title>High-throughput sequencing of the kelp Alaria (Phaeophyceae) reveals epi-endobiotic associations, including a likely phaeophycean parasite.</title>
        <authorList>
            <person name="Bringloe T.T."/>
            <person name="Sauermann R."/>
            <person name="Krause-Jensen D."/>
            <person name="Olesen B."/>
            <person name="Klimova A."/>
            <person name="Klochkova T.A."/>
            <person name="Verbruggen H."/>
        </authorList>
    </citation>
    <scope>NUCLEOTIDE SEQUENCE</scope>
</reference>
<dbReference type="GO" id="GO:0015935">
    <property type="term" value="C:small ribosomal subunit"/>
    <property type="evidence" value="ECO:0007669"/>
    <property type="project" value="InterPro"/>
</dbReference>
<dbReference type="HAMAP" id="MF_00480_B">
    <property type="entry name" value="Ribosomal_uS7_B"/>
    <property type="match status" value="1"/>
</dbReference>
<keyword evidence="1 4" id="KW-0689">Ribosomal protein</keyword>
<accession>A0A8E5BF30</accession>
<dbReference type="GO" id="GO:0003735">
    <property type="term" value="F:structural constituent of ribosome"/>
    <property type="evidence" value="ECO:0007669"/>
    <property type="project" value="InterPro"/>
</dbReference>
<sequence>MSRRTKIKRNFPLADSVYNSVLVSLMISKILKNGKKIRAEKIIYEAFEIIEKKTKVSPLRIFEKAIKRVSPSVQIKSKRNSNSTLQVPKEIRFFRGINLSLCWIIQFAKVRPGRTMAIKLANEIIDASRGSGNSIRKKEETHRMAKANKVFAYQNT</sequence>
<keyword evidence="1" id="KW-0687">Ribonucleoprotein</keyword>
<proteinExistence type="inferred from homology"/>
<dbReference type="NCBIfam" id="TIGR01029">
    <property type="entry name" value="rpsG_bact"/>
    <property type="match status" value="1"/>
</dbReference>
<dbReference type="InterPro" id="IPR023798">
    <property type="entry name" value="Ribosomal_uS7_dom"/>
</dbReference>
<evidence type="ECO:0000313" key="4">
    <source>
        <dbReference type="EMBL" id="QSV12708.1"/>
    </source>
</evidence>
<protein>
    <recommendedName>
        <fullName evidence="2">Ribosomal protein S7</fullName>
    </recommendedName>
</protein>
<evidence type="ECO:0000256" key="1">
    <source>
        <dbReference type="RuleBase" id="RU003619"/>
    </source>
</evidence>
<dbReference type="GO" id="GO:0019843">
    <property type="term" value="F:rRNA binding"/>
    <property type="evidence" value="ECO:0007669"/>
    <property type="project" value="UniProtKB-KW"/>
</dbReference>
<dbReference type="AlphaFoldDB" id="A0A8E5BF30"/>
<dbReference type="PROSITE" id="PS00052">
    <property type="entry name" value="RIBOSOMAL_S7"/>
    <property type="match status" value="1"/>
</dbReference>
<comment type="similarity">
    <text evidence="1">Belongs to the universal ribosomal protein uS7 family.</text>
</comment>
<keyword evidence="2" id="KW-0694">RNA-binding</keyword>
<name>A0A8E5BF30_9PHAE</name>
<feature type="domain" description="Small ribosomal subunit protein uS7" evidence="3">
    <location>
        <begin position="3"/>
        <end position="149"/>
    </location>
</feature>
<dbReference type="GO" id="GO:0006412">
    <property type="term" value="P:translation"/>
    <property type="evidence" value="ECO:0007669"/>
    <property type="project" value="InterPro"/>
</dbReference>
<dbReference type="PANTHER" id="PTHR11205">
    <property type="entry name" value="RIBOSOMAL PROTEIN S7"/>
    <property type="match status" value="1"/>
</dbReference>
<dbReference type="PIRSF" id="PIRSF002122">
    <property type="entry name" value="RPS7p_RPS7a_RPS5e_RPS7o"/>
    <property type="match status" value="1"/>
</dbReference>
<dbReference type="InterPro" id="IPR005717">
    <property type="entry name" value="Ribosomal_uS7_bac/org-type"/>
</dbReference>